<feature type="non-terminal residue" evidence="7">
    <location>
        <position position="111"/>
    </location>
</feature>
<evidence type="ECO:0000256" key="1">
    <source>
        <dbReference type="ARBA" id="ARBA00004141"/>
    </source>
</evidence>
<keyword evidence="3 6" id="KW-0812">Transmembrane</keyword>
<dbReference type="InterPro" id="IPR051598">
    <property type="entry name" value="TSUP/Inactive_protease-like"/>
</dbReference>
<gene>
    <name evidence="7" type="ORF">AVDCRST_MAG05-3665</name>
</gene>
<accession>A0A6J4TGA2</accession>
<dbReference type="AlphaFoldDB" id="A0A6J4TGA2"/>
<name>A0A6J4TGA2_9ACTN</name>
<protein>
    <recommendedName>
        <fullName evidence="6">Probable membrane transporter protein</fullName>
    </recommendedName>
</protein>
<comment type="subcellular location">
    <subcellularLocation>
        <location evidence="6">Cell membrane</location>
        <topology evidence="6">Multi-pass membrane protein</topology>
    </subcellularLocation>
    <subcellularLocation>
        <location evidence="1">Membrane</location>
        <topology evidence="1">Multi-pass membrane protein</topology>
    </subcellularLocation>
</comment>
<feature type="transmembrane region" description="Helical" evidence="6">
    <location>
        <begin position="73"/>
        <end position="94"/>
    </location>
</feature>
<evidence type="ECO:0000256" key="5">
    <source>
        <dbReference type="ARBA" id="ARBA00023136"/>
    </source>
</evidence>
<evidence type="ECO:0000256" key="4">
    <source>
        <dbReference type="ARBA" id="ARBA00022989"/>
    </source>
</evidence>
<feature type="transmembrane region" description="Helical" evidence="6">
    <location>
        <begin position="32"/>
        <end position="52"/>
    </location>
</feature>
<evidence type="ECO:0000313" key="7">
    <source>
        <dbReference type="EMBL" id="CAA9521805.1"/>
    </source>
</evidence>
<keyword evidence="6" id="KW-1003">Cell membrane</keyword>
<evidence type="ECO:0000256" key="3">
    <source>
        <dbReference type="ARBA" id="ARBA00022692"/>
    </source>
</evidence>
<sequence length="111" mass="11020">MRTFILLALAGLGAQLVDGSLGMAYGVSSTTLLLFVGVAPALASAAVHIAEVGTTAVSGISHASFGNVDWSKIVWMAVPGGIGAFAGAYLLVYASTAEATAGLVEPLVAII</sequence>
<keyword evidence="5 6" id="KW-0472">Membrane</keyword>
<dbReference type="InterPro" id="IPR002781">
    <property type="entry name" value="TM_pro_TauE-like"/>
</dbReference>
<comment type="similarity">
    <text evidence="2 6">Belongs to the 4-toluene sulfonate uptake permease (TSUP) (TC 2.A.102) family.</text>
</comment>
<keyword evidence="4 6" id="KW-1133">Transmembrane helix</keyword>
<evidence type="ECO:0000256" key="2">
    <source>
        <dbReference type="ARBA" id="ARBA00009142"/>
    </source>
</evidence>
<dbReference type="EMBL" id="CADCVM010000407">
    <property type="protein sequence ID" value="CAA9521805.1"/>
    <property type="molecule type" value="Genomic_DNA"/>
</dbReference>
<organism evidence="7">
    <name type="scientific">uncultured Rubrobacteraceae bacterium</name>
    <dbReference type="NCBI Taxonomy" id="349277"/>
    <lineage>
        <taxon>Bacteria</taxon>
        <taxon>Bacillati</taxon>
        <taxon>Actinomycetota</taxon>
        <taxon>Rubrobacteria</taxon>
        <taxon>Rubrobacterales</taxon>
        <taxon>Rubrobacteraceae</taxon>
        <taxon>environmental samples</taxon>
    </lineage>
</organism>
<dbReference type="PANTHER" id="PTHR43701">
    <property type="entry name" value="MEMBRANE TRANSPORTER PROTEIN MJ0441-RELATED"/>
    <property type="match status" value="1"/>
</dbReference>
<dbReference type="GO" id="GO:0005886">
    <property type="term" value="C:plasma membrane"/>
    <property type="evidence" value="ECO:0007669"/>
    <property type="project" value="UniProtKB-SubCell"/>
</dbReference>
<reference evidence="7" key="1">
    <citation type="submission" date="2020-02" db="EMBL/GenBank/DDBJ databases">
        <authorList>
            <person name="Meier V. D."/>
        </authorList>
    </citation>
    <scope>NUCLEOTIDE SEQUENCE</scope>
    <source>
        <strain evidence="7">AVDCRST_MAG05</strain>
    </source>
</reference>
<evidence type="ECO:0000256" key="6">
    <source>
        <dbReference type="RuleBase" id="RU363041"/>
    </source>
</evidence>
<proteinExistence type="inferred from homology"/>
<dbReference type="Pfam" id="PF01925">
    <property type="entry name" value="TauE"/>
    <property type="match status" value="1"/>
</dbReference>
<dbReference type="PANTHER" id="PTHR43701:SF12">
    <property type="entry name" value="MEMBRANE TRANSPORTER PROTEIN YTNM-RELATED"/>
    <property type="match status" value="1"/>
</dbReference>